<feature type="compositionally biased region" description="Polar residues" evidence="1">
    <location>
        <begin position="148"/>
        <end position="161"/>
    </location>
</feature>
<feature type="region of interest" description="Disordered" evidence="1">
    <location>
        <begin position="211"/>
        <end position="280"/>
    </location>
</feature>
<feature type="compositionally biased region" description="Polar residues" evidence="1">
    <location>
        <begin position="220"/>
        <end position="229"/>
    </location>
</feature>
<proteinExistence type="predicted"/>
<organism evidence="2 3">
    <name type="scientific">Leishmania utingensis</name>
    <dbReference type="NCBI Taxonomy" id="653362"/>
    <lineage>
        <taxon>Eukaryota</taxon>
        <taxon>Discoba</taxon>
        <taxon>Euglenozoa</taxon>
        <taxon>Kinetoplastea</taxon>
        <taxon>Metakinetoplastina</taxon>
        <taxon>Trypanosomatida</taxon>
        <taxon>Trypanosomatidae</taxon>
        <taxon>Leishmaniinae</taxon>
        <taxon>Leishmania</taxon>
    </lineage>
</organism>
<feature type="compositionally biased region" description="Polar residues" evidence="1">
    <location>
        <begin position="118"/>
        <end position="140"/>
    </location>
</feature>
<dbReference type="Proteomes" id="UP001482455">
    <property type="component" value="Unassembled WGS sequence"/>
</dbReference>
<keyword evidence="3" id="KW-1185">Reference proteome</keyword>
<feature type="region of interest" description="Disordered" evidence="1">
    <location>
        <begin position="118"/>
        <end position="176"/>
    </location>
</feature>
<feature type="compositionally biased region" description="Low complexity" evidence="1">
    <location>
        <begin position="253"/>
        <end position="268"/>
    </location>
</feature>
<sequence>MSDASGHAPTYTGAKRALHGDPPLVELAHPDRIAAAFRAMNSGDQRALQGESSTPVITPTSLELAGECRVVREKKMEMVKAVMPTAEMVENLTSCMSLENVSNNDLHEDPTVFLAGGLTSSKHSQTSGRGSLNVTTTRWTQRSERNTGSHSLTLPNSSESMKGSRDDSSGTAQTISSGDCGGLVLLRCTTEHPISSSSGCGACPKMEKGPCGGDKEAAAGSSNASTPAHTSGAACKGNESHGHHNRERGAGGTVTATQGAAQAPLSGDPSPPPPHARGPCVSASTNCFGYFF</sequence>
<protein>
    <submittedName>
        <fullName evidence="2">Uncharacterized protein</fullName>
    </submittedName>
</protein>
<comment type="caution">
    <text evidence="2">The sequence shown here is derived from an EMBL/GenBank/DDBJ whole genome shotgun (WGS) entry which is preliminary data.</text>
</comment>
<dbReference type="AlphaFoldDB" id="A0AAW3A4Y5"/>
<accession>A0AAW3A4Y5</accession>
<evidence type="ECO:0000313" key="2">
    <source>
        <dbReference type="EMBL" id="KAL0498514.1"/>
    </source>
</evidence>
<name>A0AAW3A4Y5_9TRYP</name>
<evidence type="ECO:0000256" key="1">
    <source>
        <dbReference type="SAM" id="MobiDB-lite"/>
    </source>
</evidence>
<evidence type="ECO:0000313" key="3">
    <source>
        <dbReference type="Proteomes" id="UP001482455"/>
    </source>
</evidence>
<dbReference type="EMBL" id="JBAMZL010000033">
    <property type="protein sequence ID" value="KAL0498514.1"/>
    <property type="molecule type" value="Genomic_DNA"/>
</dbReference>
<gene>
    <name evidence="2" type="ORF">Q4I30_006257</name>
</gene>
<reference evidence="2 3" key="1">
    <citation type="submission" date="2024-02" db="EMBL/GenBank/DDBJ databases">
        <title>FIRST GENOME SEQUENCES OF Leishmania (Viannia) shawi, Leishmania (Viannia) lindenbergi AND Leishmania (Viannia) utingensis.</title>
        <authorList>
            <person name="Resadore F."/>
            <person name="Custodio M.G.F."/>
            <person name="Boite M.C."/>
            <person name="Cupolillo E."/>
            <person name="Ferreira G.E.M."/>
        </authorList>
    </citation>
    <scope>NUCLEOTIDE SEQUENCE [LARGE SCALE GENOMIC DNA]</scope>
    <source>
        <strain evidence="2 3">ITUB/BR/1977/M4964</strain>
    </source>
</reference>
<feature type="region of interest" description="Disordered" evidence="1">
    <location>
        <begin position="1"/>
        <end position="23"/>
    </location>
</feature>